<feature type="compositionally biased region" description="Polar residues" evidence="1">
    <location>
        <begin position="1"/>
        <end position="15"/>
    </location>
</feature>
<proteinExistence type="predicted"/>
<keyword evidence="3" id="KW-1185">Reference proteome</keyword>
<feature type="compositionally biased region" description="Low complexity" evidence="1">
    <location>
        <begin position="16"/>
        <end position="30"/>
    </location>
</feature>
<dbReference type="EMBL" id="BAABFO010000001">
    <property type="protein sequence ID" value="GAA4321802.1"/>
    <property type="molecule type" value="Genomic_DNA"/>
</dbReference>
<evidence type="ECO:0000313" key="2">
    <source>
        <dbReference type="EMBL" id="GAA4321802.1"/>
    </source>
</evidence>
<dbReference type="Proteomes" id="UP001501671">
    <property type="component" value="Unassembled WGS sequence"/>
</dbReference>
<feature type="compositionally biased region" description="Basic and acidic residues" evidence="1">
    <location>
        <begin position="32"/>
        <end position="47"/>
    </location>
</feature>
<feature type="compositionally biased region" description="Basic and acidic residues" evidence="1">
    <location>
        <begin position="226"/>
        <end position="236"/>
    </location>
</feature>
<protein>
    <recommendedName>
        <fullName evidence="4">Scaffolding protein</fullName>
    </recommendedName>
</protein>
<feature type="region of interest" description="Disordered" evidence="1">
    <location>
        <begin position="213"/>
        <end position="249"/>
    </location>
</feature>
<gene>
    <name evidence="2" type="ORF">GCM10023144_01300</name>
</gene>
<evidence type="ECO:0000313" key="3">
    <source>
        <dbReference type="Proteomes" id="UP001501671"/>
    </source>
</evidence>
<dbReference type="RefSeq" id="WP_345245271.1">
    <property type="nucleotide sequence ID" value="NZ_BAABFO010000001.1"/>
</dbReference>
<name>A0ABP8GCJ5_9BURK</name>
<sequence>MSETAVEQPAATQQQPGAEGATTPTETSTPPEKPRADPPEWAIRRFGELTAAKKAADERAAAAERRAAELEQRLSVPPQQQQDGQTQPQQQLHPNVVELARTMALQEAQALVKQQSMAQRVTSIEEAGRKEFGDEFDRSVQNLQIAGIGSPEFLEALTSMPNPEKVVRFLGDAANIEEAMRISGLPPVQMAIEMAKLAPKAVQAYTKAISSAPAPIAPIDGNGRAEGAEPDPKDTKAWMAWRNQTARRR</sequence>
<organism evidence="2 3">
    <name type="scientific">Pigmentiphaga soli</name>
    <dbReference type="NCBI Taxonomy" id="1007095"/>
    <lineage>
        <taxon>Bacteria</taxon>
        <taxon>Pseudomonadati</taxon>
        <taxon>Pseudomonadota</taxon>
        <taxon>Betaproteobacteria</taxon>
        <taxon>Burkholderiales</taxon>
        <taxon>Alcaligenaceae</taxon>
        <taxon>Pigmentiphaga</taxon>
    </lineage>
</organism>
<feature type="region of interest" description="Disordered" evidence="1">
    <location>
        <begin position="1"/>
        <end position="93"/>
    </location>
</feature>
<comment type="caution">
    <text evidence="2">The sequence shown here is derived from an EMBL/GenBank/DDBJ whole genome shotgun (WGS) entry which is preliminary data.</text>
</comment>
<evidence type="ECO:0008006" key="4">
    <source>
        <dbReference type="Google" id="ProtNLM"/>
    </source>
</evidence>
<accession>A0ABP8GCJ5</accession>
<feature type="compositionally biased region" description="Low complexity" evidence="1">
    <location>
        <begin position="77"/>
        <end position="91"/>
    </location>
</feature>
<evidence type="ECO:0000256" key="1">
    <source>
        <dbReference type="SAM" id="MobiDB-lite"/>
    </source>
</evidence>
<reference evidence="3" key="1">
    <citation type="journal article" date="2019" name="Int. J. Syst. Evol. Microbiol.">
        <title>The Global Catalogue of Microorganisms (GCM) 10K type strain sequencing project: providing services to taxonomists for standard genome sequencing and annotation.</title>
        <authorList>
            <consortium name="The Broad Institute Genomics Platform"/>
            <consortium name="The Broad Institute Genome Sequencing Center for Infectious Disease"/>
            <person name="Wu L."/>
            <person name="Ma J."/>
        </authorList>
    </citation>
    <scope>NUCLEOTIDE SEQUENCE [LARGE SCALE GENOMIC DNA]</scope>
    <source>
        <strain evidence="3">JCM 17666</strain>
    </source>
</reference>
<feature type="compositionally biased region" description="Basic and acidic residues" evidence="1">
    <location>
        <begin position="54"/>
        <end position="72"/>
    </location>
</feature>